<dbReference type="GO" id="GO:0008270">
    <property type="term" value="F:zinc ion binding"/>
    <property type="evidence" value="ECO:0007669"/>
    <property type="project" value="UniProtKB-KW"/>
</dbReference>
<keyword evidence="14" id="KW-0234">DNA repair</keyword>
<dbReference type="GO" id="GO:0016567">
    <property type="term" value="P:protein ubiquitination"/>
    <property type="evidence" value="ECO:0007669"/>
    <property type="project" value="InterPro"/>
</dbReference>
<dbReference type="InterPro" id="IPR002125">
    <property type="entry name" value="CMP_dCMP_dom"/>
</dbReference>
<dbReference type="GO" id="GO:0016605">
    <property type="term" value="C:PML body"/>
    <property type="evidence" value="ECO:0007669"/>
    <property type="project" value="UniProtKB-SubCell"/>
</dbReference>
<dbReference type="InterPro" id="IPR036322">
    <property type="entry name" value="WD40_repeat_dom_sf"/>
</dbReference>
<evidence type="ECO:0000256" key="9">
    <source>
        <dbReference type="ARBA" id="ARBA00022737"/>
    </source>
</evidence>
<evidence type="ECO:0000256" key="16">
    <source>
        <dbReference type="PROSITE-ProRule" id="PRU00175"/>
    </source>
</evidence>
<gene>
    <name evidence="21" type="ORF">BV898_02859</name>
</gene>
<dbReference type="PANTHER" id="PTHR16047">
    <property type="entry name" value="RFWD3 PROTEIN"/>
    <property type="match status" value="1"/>
</dbReference>
<feature type="compositionally biased region" description="Acidic residues" evidence="18">
    <location>
        <begin position="33"/>
        <end position="44"/>
    </location>
</feature>
<dbReference type="InterPro" id="IPR056527">
    <property type="entry name" value="WD40_RFWD3"/>
</dbReference>
<evidence type="ECO:0000256" key="14">
    <source>
        <dbReference type="ARBA" id="ARBA00023204"/>
    </source>
</evidence>
<feature type="region of interest" description="Disordered" evidence="18">
    <location>
        <begin position="16"/>
        <end position="124"/>
    </location>
</feature>
<evidence type="ECO:0000256" key="11">
    <source>
        <dbReference type="ARBA" id="ARBA00022771"/>
    </source>
</evidence>
<evidence type="ECO:0000256" key="6">
    <source>
        <dbReference type="ARBA" id="ARBA00022490"/>
    </source>
</evidence>
<dbReference type="SUPFAM" id="SSF50978">
    <property type="entry name" value="WD40 repeat-like"/>
    <property type="match status" value="1"/>
</dbReference>
<dbReference type="Pfam" id="PF13639">
    <property type="entry name" value="zf-RING_2"/>
    <property type="match status" value="1"/>
</dbReference>
<dbReference type="PROSITE" id="PS50089">
    <property type="entry name" value="ZF_RING_2"/>
    <property type="match status" value="1"/>
</dbReference>
<protein>
    <recommendedName>
        <fullName evidence="5">RING-type E3 ubiquitin transferase</fullName>
        <ecNumber evidence="5">2.3.2.27</ecNumber>
    </recommendedName>
</protein>
<dbReference type="Gene3D" id="3.30.40.10">
    <property type="entry name" value="Zinc/RING finger domain, C3HC4 (zinc finger)"/>
    <property type="match status" value="1"/>
</dbReference>
<dbReference type="GO" id="GO:0036297">
    <property type="term" value="P:interstrand cross-link repair"/>
    <property type="evidence" value="ECO:0007669"/>
    <property type="project" value="InterPro"/>
</dbReference>
<evidence type="ECO:0000256" key="15">
    <source>
        <dbReference type="ARBA" id="ARBA00023242"/>
    </source>
</evidence>
<evidence type="ECO:0000256" key="10">
    <source>
        <dbReference type="ARBA" id="ARBA00022763"/>
    </source>
</evidence>
<keyword evidence="9" id="KW-0677">Repeat</keyword>
<dbReference type="Proteomes" id="UP000192578">
    <property type="component" value="Unassembled WGS sequence"/>
</dbReference>
<evidence type="ECO:0000256" key="18">
    <source>
        <dbReference type="SAM" id="MobiDB-lite"/>
    </source>
</evidence>
<dbReference type="EC" id="2.3.2.27" evidence="5"/>
<dbReference type="GO" id="GO:0005737">
    <property type="term" value="C:cytoplasm"/>
    <property type="evidence" value="ECO:0007669"/>
    <property type="project" value="UniProtKB-SubCell"/>
</dbReference>
<dbReference type="CDD" id="cd16450">
    <property type="entry name" value="mRING-C3HGC3_RFWD3"/>
    <property type="match status" value="1"/>
</dbReference>
<evidence type="ECO:0000256" key="1">
    <source>
        <dbReference type="ARBA" id="ARBA00000900"/>
    </source>
</evidence>
<comment type="caution">
    <text evidence="21">The sequence shown here is derived from an EMBL/GenBank/DDBJ whole genome shotgun (WGS) entry which is preliminary data.</text>
</comment>
<keyword evidence="10" id="KW-0227">DNA damage</keyword>
<keyword evidence="8" id="KW-0808">Transferase</keyword>
<keyword evidence="12" id="KW-0833">Ubl conjugation pathway</keyword>
<dbReference type="InterPro" id="IPR037381">
    <property type="entry name" value="RFWD3"/>
</dbReference>
<comment type="pathway">
    <text evidence="4">Protein modification; protein ubiquitination.</text>
</comment>
<keyword evidence="6" id="KW-0963">Cytoplasm</keyword>
<dbReference type="InterPro" id="IPR001680">
    <property type="entry name" value="WD40_rpt"/>
</dbReference>
<evidence type="ECO:0000259" key="20">
    <source>
        <dbReference type="PROSITE" id="PS51747"/>
    </source>
</evidence>
<dbReference type="SMART" id="SM00320">
    <property type="entry name" value="WD40"/>
    <property type="match status" value="2"/>
</dbReference>
<dbReference type="EMBL" id="MTYJ01000013">
    <property type="protein sequence ID" value="OQV23121.1"/>
    <property type="molecule type" value="Genomic_DNA"/>
</dbReference>
<reference evidence="22" key="1">
    <citation type="submission" date="2017-01" db="EMBL/GenBank/DDBJ databases">
        <title>Comparative genomics of anhydrobiosis in the tardigrade Hypsibius dujardini.</title>
        <authorList>
            <person name="Yoshida Y."/>
            <person name="Koutsovoulos G."/>
            <person name="Laetsch D."/>
            <person name="Stevens L."/>
            <person name="Kumar S."/>
            <person name="Horikawa D."/>
            <person name="Ishino K."/>
            <person name="Komine S."/>
            <person name="Tomita M."/>
            <person name="Blaxter M."/>
            <person name="Arakawa K."/>
        </authorList>
    </citation>
    <scope>NUCLEOTIDE SEQUENCE [LARGE SCALE GENOMIC DNA]</scope>
    <source>
        <strain evidence="22">Z151</strain>
    </source>
</reference>
<organism evidence="21 22">
    <name type="scientific">Hypsibius exemplaris</name>
    <name type="common">Freshwater tardigrade</name>
    <dbReference type="NCBI Taxonomy" id="2072580"/>
    <lineage>
        <taxon>Eukaryota</taxon>
        <taxon>Metazoa</taxon>
        <taxon>Ecdysozoa</taxon>
        <taxon>Tardigrada</taxon>
        <taxon>Eutardigrada</taxon>
        <taxon>Parachela</taxon>
        <taxon>Hypsibioidea</taxon>
        <taxon>Hypsibiidae</taxon>
        <taxon>Hypsibius</taxon>
    </lineage>
</organism>
<dbReference type="InterPro" id="IPR013083">
    <property type="entry name" value="Znf_RING/FYVE/PHD"/>
</dbReference>
<evidence type="ECO:0000256" key="5">
    <source>
        <dbReference type="ARBA" id="ARBA00012483"/>
    </source>
</evidence>
<evidence type="ECO:0000256" key="13">
    <source>
        <dbReference type="ARBA" id="ARBA00022833"/>
    </source>
</evidence>
<evidence type="ECO:0000313" key="21">
    <source>
        <dbReference type="EMBL" id="OQV23121.1"/>
    </source>
</evidence>
<comment type="catalytic activity">
    <reaction evidence="1">
        <text>S-ubiquitinyl-[E2 ubiquitin-conjugating enzyme]-L-cysteine + [acceptor protein]-L-lysine = [E2 ubiquitin-conjugating enzyme]-L-cysteine + N(6)-ubiquitinyl-[acceptor protein]-L-lysine.</text>
        <dbReference type="EC" id="2.3.2.27"/>
    </reaction>
</comment>
<evidence type="ECO:0000256" key="2">
    <source>
        <dbReference type="ARBA" id="ARBA00004322"/>
    </source>
</evidence>
<dbReference type="InterPro" id="IPR015943">
    <property type="entry name" value="WD40/YVTN_repeat-like_dom_sf"/>
</dbReference>
<evidence type="ECO:0000259" key="19">
    <source>
        <dbReference type="PROSITE" id="PS50089"/>
    </source>
</evidence>
<dbReference type="Pfam" id="PF23419">
    <property type="entry name" value="WD40_RFWD3"/>
    <property type="match status" value="1"/>
</dbReference>
<keyword evidence="11 16" id="KW-0863">Zinc-finger</keyword>
<evidence type="ECO:0000256" key="12">
    <source>
        <dbReference type="ARBA" id="ARBA00022786"/>
    </source>
</evidence>
<keyword evidence="22" id="KW-1185">Reference proteome</keyword>
<evidence type="ECO:0000256" key="7">
    <source>
        <dbReference type="ARBA" id="ARBA00022574"/>
    </source>
</evidence>
<sequence>MSVPVYHVISPRYEVVSDGGNEEHDVITLSGSDSDDGSSESDADGIEHSPADEPDRPLRTPLITEDVAATESSNLVESVRHASVRERTDSGEDELEAAEVRRKRQRLDPVAGPSTSTSTGKEEDRNAAEECTICFDPITTNGDHRPACLVCGHIFGLHCIKKWLSQPEREKRLCPQCKTKAKEQDIRLLFLSKTAICLVDNSELEGARNGLKQAKEELRRTKMQQSSMENDQRMAKLQIIAANEENRRLARELEDAKLLVEEFKRQVGVVAAGSTTMAAAAAAATVGTPQITTNAAVKYGLVLELMRDYKEASARVMAFYQAGHRLVISQKLNAANHGPFGGGSGLKMVSCLDFNTTEVMPLNTGLIRDICVNEANGNTLIGSMDKSLLLVNLNQKSVIHKYQEDFAVWSVAWNRDDSKYFYCGLADGSVSVYDIRYLAGRVNRLSREGSGNPPVFQLTHMERRHDHKFSPSGLVVSSTNRCGFYTSSSPSLDQHEFFDFEQMGSQFATTFDRPTRMIARSYRPHASCQFIRHSMEEFSHSLSTSPKIQLNTLHSVSRGALAGVMYRGTFLSLCGRADESSADNLRLAMPDQSSCSVLLWDLMDRNPKQTLKTPQLPLDLCAFVNNGRPLTAVLMENGLQVYASRAMQEFVAAIIPWRTVNSMPKMTEVTAKLTHWRFEYVWPDEFTAEIATAPVFTARIRKKQDIPTVLSLINEQYPLPELKHLKRIRRPPASPDHPDEPQAEIIVKWAGIEYNDGATISTALILQDVPVAERLLSLLEPVARVALVSQTRPLTKHQLASSQKLWPTCNINPIVSVDTHAFEAHHHRSHADFMDTLITGYDKARFEEETSCFRNVVMLVDSRGTVIHRPGSSRPETSGNPLNHSVLRAINYIAETQQAVCVGKRRTPDDEDASAEADSYLCTECTAYLLREPCVMCAMALIHARISRVIFLQDGRTDGALKSIFKLQGEKQLNHHFEVWQARLPSEPA</sequence>
<feature type="coiled-coil region" evidence="17">
    <location>
        <begin position="201"/>
        <end position="266"/>
    </location>
</feature>
<comment type="subcellular location">
    <subcellularLocation>
        <location evidence="3">Cytoplasm</location>
    </subcellularLocation>
    <subcellularLocation>
        <location evidence="2">Nucleus</location>
        <location evidence="2">PML body</location>
    </subcellularLocation>
</comment>
<feature type="compositionally biased region" description="Basic and acidic residues" evidence="18">
    <location>
        <begin position="78"/>
        <end position="90"/>
    </location>
</feature>
<evidence type="ECO:0000256" key="4">
    <source>
        <dbReference type="ARBA" id="ARBA00004906"/>
    </source>
</evidence>
<dbReference type="Gene3D" id="2.130.10.10">
    <property type="entry name" value="YVTN repeat-like/Quinoprotein amine dehydrogenase"/>
    <property type="match status" value="1"/>
</dbReference>
<dbReference type="SUPFAM" id="SSF57850">
    <property type="entry name" value="RING/U-box"/>
    <property type="match status" value="1"/>
</dbReference>
<dbReference type="OrthoDB" id="5600418at2759"/>
<dbReference type="GO" id="GO:0061630">
    <property type="term" value="F:ubiquitin protein ligase activity"/>
    <property type="evidence" value="ECO:0007669"/>
    <property type="project" value="UniProtKB-EC"/>
</dbReference>
<dbReference type="Gene3D" id="3.40.140.10">
    <property type="entry name" value="Cytidine Deaminase, domain 2"/>
    <property type="match status" value="1"/>
</dbReference>
<dbReference type="PROSITE" id="PS51747">
    <property type="entry name" value="CYT_DCMP_DEAMINASES_2"/>
    <property type="match status" value="1"/>
</dbReference>
<keyword evidence="7" id="KW-0853">WD repeat</keyword>
<keyword evidence="11 16" id="KW-0479">Metal-binding</keyword>
<evidence type="ECO:0000256" key="8">
    <source>
        <dbReference type="ARBA" id="ARBA00022679"/>
    </source>
</evidence>
<dbReference type="InterPro" id="IPR001841">
    <property type="entry name" value="Znf_RING"/>
</dbReference>
<accession>A0A1W0X795</accession>
<feature type="compositionally biased region" description="Basic and acidic residues" evidence="18">
    <location>
        <begin position="45"/>
        <end position="58"/>
    </location>
</feature>
<evidence type="ECO:0000256" key="17">
    <source>
        <dbReference type="SAM" id="Coils"/>
    </source>
</evidence>
<keyword evidence="15" id="KW-0539">Nucleus</keyword>
<dbReference type="Pfam" id="PF00383">
    <property type="entry name" value="dCMP_cyt_deam_1"/>
    <property type="match status" value="1"/>
</dbReference>
<feature type="domain" description="RING-type" evidence="19">
    <location>
        <begin position="131"/>
        <end position="178"/>
    </location>
</feature>
<dbReference type="PANTHER" id="PTHR16047:SF7">
    <property type="entry name" value="E3 UBIQUITIN-PROTEIN LIGASE RFWD3"/>
    <property type="match status" value="1"/>
</dbReference>
<proteinExistence type="predicted"/>
<dbReference type="SUPFAM" id="SSF53927">
    <property type="entry name" value="Cytidine deaminase-like"/>
    <property type="match status" value="1"/>
</dbReference>
<evidence type="ECO:0000256" key="3">
    <source>
        <dbReference type="ARBA" id="ARBA00004496"/>
    </source>
</evidence>
<keyword evidence="13" id="KW-0862">Zinc</keyword>
<feature type="domain" description="CMP/dCMP-type deaminase" evidence="20">
    <location>
        <begin position="828"/>
        <end position="980"/>
    </location>
</feature>
<dbReference type="SMART" id="SM00184">
    <property type="entry name" value="RING"/>
    <property type="match status" value="1"/>
</dbReference>
<name>A0A1W0X795_HYPEX</name>
<evidence type="ECO:0000313" key="22">
    <source>
        <dbReference type="Proteomes" id="UP000192578"/>
    </source>
</evidence>
<keyword evidence="17" id="KW-0175">Coiled coil</keyword>
<dbReference type="InterPro" id="IPR016193">
    <property type="entry name" value="Cytidine_deaminase-like"/>
</dbReference>
<dbReference type="AlphaFoldDB" id="A0A1W0X795"/>